<dbReference type="EMBL" id="VSSQ01000359">
    <property type="protein sequence ID" value="MPL92471.1"/>
    <property type="molecule type" value="Genomic_DNA"/>
</dbReference>
<feature type="transmembrane region" description="Helical" evidence="6">
    <location>
        <begin position="321"/>
        <end position="345"/>
    </location>
</feature>
<dbReference type="PANTHER" id="PTHR43124">
    <property type="entry name" value="PURINE EFFLUX PUMP PBUE"/>
    <property type="match status" value="1"/>
</dbReference>
<comment type="subcellular location">
    <subcellularLocation>
        <location evidence="1">Cell membrane</location>
        <topology evidence="1">Multi-pass membrane protein</topology>
    </subcellularLocation>
</comment>
<proteinExistence type="predicted"/>
<feature type="transmembrane region" description="Helical" evidence="6">
    <location>
        <begin position="152"/>
        <end position="171"/>
    </location>
</feature>
<evidence type="ECO:0000256" key="3">
    <source>
        <dbReference type="ARBA" id="ARBA00022692"/>
    </source>
</evidence>
<comment type="caution">
    <text evidence="8">The sequence shown here is derived from an EMBL/GenBank/DDBJ whole genome shotgun (WGS) entry which is preliminary data.</text>
</comment>
<name>A0A644VMA4_9ZZZZ</name>
<dbReference type="GO" id="GO:0022857">
    <property type="term" value="F:transmembrane transporter activity"/>
    <property type="evidence" value="ECO:0007669"/>
    <property type="project" value="InterPro"/>
</dbReference>
<organism evidence="8">
    <name type="scientific">bioreactor metagenome</name>
    <dbReference type="NCBI Taxonomy" id="1076179"/>
    <lineage>
        <taxon>unclassified sequences</taxon>
        <taxon>metagenomes</taxon>
        <taxon>ecological metagenomes</taxon>
    </lineage>
</organism>
<dbReference type="Gene3D" id="1.20.1250.20">
    <property type="entry name" value="MFS general substrate transporter like domains"/>
    <property type="match status" value="2"/>
</dbReference>
<dbReference type="InterPro" id="IPR020846">
    <property type="entry name" value="MFS_dom"/>
</dbReference>
<evidence type="ECO:0000256" key="4">
    <source>
        <dbReference type="ARBA" id="ARBA00022989"/>
    </source>
</evidence>
<keyword evidence="4 6" id="KW-1133">Transmembrane helix</keyword>
<dbReference type="PANTHER" id="PTHR43124:SF3">
    <property type="entry name" value="CHLORAMPHENICOL EFFLUX PUMP RV0191"/>
    <property type="match status" value="1"/>
</dbReference>
<feature type="transmembrane region" description="Helical" evidence="6">
    <location>
        <begin position="233"/>
        <end position="255"/>
    </location>
</feature>
<feature type="transmembrane region" description="Helical" evidence="6">
    <location>
        <begin position="297"/>
        <end position="315"/>
    </location>
</feature>
<accession>A0A644VMA4</accession>
<dbReference type="InterPro" id="IPR050189">
    <property type="entry name" value="MFS_Efflux_Transporters"/>
</dbReference>
<dbReference type="AlphaFoldDB" id="A0A644VMA4"/>
<feature type="domain" description="Major facilitator superfamily (MFS) profile" evidence="7">
    <location>
        <begin position="29"/>
        <end position="408"/>
    </location>
</feature>
<dbReference type="InterPro" id="IPR001958">
    <property type="entry name" value="Tet-R_TetA/multi-R_MdtG-like"/>
</dbReference>
<keyword evidence="3 6" id="KW-0812">Transmembrane</keyword>
<dbReference type="PROSITE" id="PS50850">
    <property type="entry name" value="MFS"/>
    <property type="match status" value="1"/>
</dbReference>
<evidence type="ECO:0000256" key="2">
    <source>
        <dbReference type="ARBA" id="ARBA00022475"/>
    </source>
</evidence>
<feature type="transmembrane region" description="Helical" evidence="6">
    <location>
        <begin position="357"/>
        <end position="378"/>
    </location>
</feature>
<evidence type="ECO:0000259" key="7">
    <source>
        <dbReference type="PROSITE" id="PS50850"/>
    </source>
</evidence>
<feature type="transmembrane region" description="Helical" evidence="6">
    <location>
        <begin position="94"/>
        <end position="113"/>
    </location>
</feature>
<dbReference type="PRINTS" id="PR01035">
    <property type="entry name" value="TCRTETA"/>
</dbReference>
<sequence length="408" mass="42984">MNKNVDKKSTWNERSALLLLSTEGSYRKILTVLSLSMFCAMLGIGIIAPVLPLYAKRLGASGLAIGTIIGAFSFSRSGGMLISGELAERMNRKVLLLAGLAFYALASVAYTFASTTESLIAIRIGHGIGSAMVVPITMAIGAEVVPKGKEGLFFGSLQGALFLGVGSGPLLSGLLAETIGFNAPFYAMTSLTVLSMILVFRFLPGNLPSGRGSETLCGLRSVFQAILTDHEMLVVFFFQFCSAMCRGVLVMMIPLLASDIRLSLSEIGFVVSLNSLSTGVLQRFSGRLADNLHKHRLILAGGLISAVTLLGLPNLRTPWSLSIASVAFGVGHAFASPSLAAMAAARGKTYGSGRIMGLFNIAFSLGMTTGPVVVGILLDHTGKGLPFYLLSAALLLSAYPFLSLKETR</sequence>
<dbReference type="GO" id="GO:0005886">
    <property type="term" value="C:plasma membrane"/>
    <property type="evidence" value="ECO:0007669"/>
    <property type="project" value="UniProtKB-SubCell"/>
</dbReference>
<protein>
    <submittedName>
        <fullName evidence="8">Multidrug resistance protein MdtG</fullName>
    </submittedName>
</protein>
<keyword evidence="5 6" id="KW-0472">Membrane</keyword>
<dbReference type="SUPFAM" id="SSF103473">
    <property type="entry name" value="MFS general substrate transporter"/>
    <property type="match status" value="1"/>
</dbReference>
<feature type="transmembrane region" description="Helical" evidence="6">
    <location>
        <begin position="183"/>
        <end position="203"/>
    </location>
</feature>
<feature type="transmembrane region" description="Helical" evidence="6">
    <location>
        <begin position="63"/>
        <end position="82"/>
    </location>
</feature>
<dbReference type="CDD" id="cd17325">
    <property type="entry name" value="MFS_MdtG_SLC18_like"/>
    <property type="match status" value="1"/>
</dbReference>
<evidence type="ECO:0000256" key="5">
    <source>
        <dbReference type="ARBA" id="ARBA00023136"/>
    </source>
</evidence>
<evidence type="ECO:0000256" key="1">
    <source>
        <dbReference type="ARBA" id="ARBA00004651"/>
    </source>
</evidence>
<dbReference type="Pfam" id="PF07690">
    <property type="entry name" value="MFS_1"/>
    <property type="match status" value="2"/>
</dbReference>
<feature type="transmembrane region" description="Helical" evidence="6">
    <location>
        <begin position="29"/>
        <end position="51"/>
    </location>
</feature>
<dbReference type="InterPro" id="IPR011701">
    <property type="entry name" value="MFS"/>
</dbReference>
<gene>
    <name evidence="8" type="primary">mdtG_6</name>
    <name evidence="8" type="ORF">SDC9_38572</name>
</gene>
<evidence type="ECO:0000256" key="6">
    <source>
        <dbReference type="SAM" id="Phobius"/>
    </source>
</evidence>
<reference evidence="8" key="1">
    <citation type="submission" date="2019-08" db="EMBL/GenBank/DDBJ databases">
        <authorList>
            <person name="Kucharzyk K."/>
            <person name="Murdoch R.W."/>
            <person name="Higgins S."/>
            <person name="Loffler F."/>
        </authorList>
    </citation>
    <scope>NUCLEOTIDE SEQUENCE</scope>
</reference>
<keyword evidence="2" id="KW-1003">Cell membrane</keyword>
<dbReference type="InterPro" id="IPR036259">
    <property type="entry name" value="MFS_trans_sf"/>
</dbReference>
<feature type="transmembrane region" description="Helical" evidence="6">
    <location>
        <begin position="384"/>
        <end position="402"/>
    </location>
</feature>
<evidence type="ECO:0000313" key="8">
    <source>
        <dbReference type="EMBL" id="MPL92471.1"/>
    </source>
</evidence>
<feature type="transmembrane region" description="Helical" evidence="6">
    <location>
        <begin position="119"/>
        <end position="140"/>
    </location>
</feature>